<sequence length="216" mass="23138">MTAEATTRTPVEMFFDPTCPWAWMTSRWLQEAAELRDLDVTWSLMSLAALNEGRDLPEDYATAMDHAWGPARVISAAVAAHGQEVSKPLYDAMGERFHPGGRGNVEEGPAVIAESLAEVGLPAELAEVAFPEGVGTVPEDEITADLRTRQQRVVDLVGGEVGTPVIALEGTAFFGPVVTPAPTGAEAARLWDGCVLVASTPGFYELKRTRDAGPQF</sequence>
<dbReference type="Proteomes" id="UP000198122">
    <property type="component" value="Unassembled WGS sequence"/>
</dbReference>
<dbReference type="Pfam" id="PF22234">
    <property type="entry name" value="Rv2466c-like"/>
    <property type="match status" value="1"/>
</dbReference>
<organism evidence="1 2">
    <name type="scientific">Kytococcus aerolatus</name>
    <dbReference type="NCBI Taxonomy" id="592308"/>
    <lineage>
        <taxon>Bacteria</taxon>
        <taxon>Bacillati</taxon>
        <taxon>Actinomycetota</taxon>
        <taxon>Actinomycetes</taxon>
        <taxon>Micrococcales</taxon>
        <taxon>Kytococcaceae</taxon>
        <taxon>Kytococcus</taxon>
    </lineage>
</organism>
<dbReference type="InterPro" id="IPR053977">
    <property type="entry name" value="Rv2466c-like"/>
</dbReference>
<keyword evidence="2" id="KW-1185">Reference proteome</keyword>
<gene>
    <name evidence="1" type="ORF">SAMN05445756_1564</name>
</gene>
<evidence type="ECO:0000313" key="1">
    <source>
        <dbReference type="EMBL" id="SNC71635.1"/>
    </source>
</evidence>
<protein>
    <recommendedName>
        <fullName evidence="3">DSBA-like thioredoxin domain-containing protein</fullName>
    </recommendedName>
</protein>
<dbReference type="EMBL" id="FYEZ01000002">
    <property type="protein sequence ID" value="SNC71635.1"/>
    <property type="molecule type" value="Genomic_DNA"/>
</dbReference>
<accession>A0A212U059</accession>
<dbReference type="CDD" id="cd02972">
    <property type="entry name" value="DsbA_family"/>
    <property type="match status" value="1"/>
</dbReference>
<dbReference type="AlphaFoldDB" id="A0A212U059"/>
<evidence type="ECO:0008006" key="3">
    <source>
        <dbReference type="Google" id="ProtNLM"/>
    </source>
</evidence>
<dbReference type="Gene3D" id="3.40.30.10">
    <property type="entry name" value="Glutaredoxin"/>
    <property type="match status" value="1"/>
</dbReference>
<dbReference type="RefSeq" id="WP_088818518.1">
    <property type="nucleotide sequence ID" value="NZ_FYEZ01000002.1"/>
</dbReference>
<dbReference type="SUPFAM" id="SSF52833">
    <property type="entry name" value="Thioredoxin-like"/>
    <property type="match status" value="1"/>
</dbReference>
<dbReference type="InterPro" id="IPR036249">
    <property type="entry name" value="Thioredoxin-like_sf"/>
</dbReference>
<name>A0A212U059_9MICO</name>
<dbReference type="OrthoDB" id="4125991at2"/>
<reference evidence="1 2" key="1">
    <citation type="submission" date="2017-06" db="EMBL/GenBank/DDBJ databases">
        <authorList>
            <person name="Kim H.J."/>
            <person name="Triplett B.A."/>
        </authorList>
    </citation>
    <scope>NUCLEOTIDE SEQUENCE [LARGE SCALE GENOMIC DNA]</scope>
    <source>
        <strain evidence="1 2">DSM 22179</strain>
    </source>
</reference>
<proteinExistence type="predicted"/>
<evidence type="ECO:0000313" key="2">
    <source>
        <dbReference type="Proteomes" id="UP000198122"/>
    </source>
</evidence>